<dbReference type="EMBL" id="GBXM01081526">
    <property type="protein sequence ID" value="JAH27051.1"/>
    <property type="molecule type" value="Transcribed_RNA"/>
</dbReference>
<evidence type="ECO:0000313" key="1">
    <source>
        <dbReference type="EMBL" id="JAH27051.1"/>
    </source>
</evidence>
<reference evidence="1" key="1">
    <citation type="submission" date="2014-11" db="EMBL/GenBank/DDBJ databases">
        <authorList>
            <person name="Amaro Gonzalez C."/>
        </authorList>
    </citation>
    <scope>NUCLEOTIDE SEQUENCE</scope>
</reference>
<name>A0A0E9RD22_ANGAN</name>
<accession>A0A0E9RD22</accession>
<reference evidence="1" key="2">
    <citation type="journal article" date="2015" name="Fish Shellfish Immunol.">
        <title>Early steps in the European eel (Anguilla anguilla)-Vibrio vulnificus interaction in the gills: Role of the RtxA13 toxin.</title>
        <authorList>
            <person name="Callol A."/>
            <person name="Pajuelo D."/>
            <person name="Ebbesson L."/>
            <person name="Teles M."/>
            <person name="MacKenzie S."/>
            <person name="Amaro C."/>
        </authorList>
    </citation>
    <scope>NUCLEOTIDE SEQUENCE</scope>
</reference>
<dbReference type="AlphaFoldDB" id="A0A0E9RD22"/>
<proteinExistence type="predicted"/>
<sequence>MHLGPVHHVIRLGPAQHLSTAGRQLDNSSELTGEGLICLVSMLLEVIHCKCKHHKLIGCWM</sequence>
<organism evidence="1">
    <name type="scientific">Anguilla anguilla</name>
    <name type="common">European freshwater eel</name>
    <name type="synonym">Muraena anguilla</name>
    <dbReference type="NCBI Taxonomy" id="7936"/>
    <lineage>
        <taxon>Eukaryota</taxon>
        <taxon>Metazoa</taxon>
        <taxon>Chordata</taxon>
        <taxon>Craniata</taxon>
        <taxon>Vertebrata</taxon>
        <taxon>Euteleostomi</taxon>
        <taxon>Actinopterygii</taxon>
        <taxon>Neopterygii</taxon>
        <taxon>Teleostei</taxon>
        <taxon>Anguilliformes</taxon>
        <taxon>Anguillidae</taxon>
        <taxon>Anguilla</taxon>
    </lineage>
</organism>
<protein>
    <submittedName>
        <fullName evidence="1">Uncharacterized protein</fullName>
    </submittedName>
</protein>